<dbReference type="RefSeq" id="XP_049142294.1">
    <property type="nucleotide sequence ID" value="XM_049285151.1"/>
</dbReference>
<dbReference type="Proteomes" id="UP000830671">
    <property type="component" value="Chromosome 3"/>
</dbReference>
<dbReference type="GeneID" id="73340161"/>
<sequence>MAGGSGRVNGWWLSSPGFADGTLLYSSDDRDEPIHPGKPFSKTEISSPKWDPSGKPNLHYMGPDSPRLGAKASPWTFYSTVSATPHPPCPLQLLVKVPYLRSNISPSTSHLTKHTKVTEGNEQYQHLLLVREFSRALVVRSPSQLSAFVLPDYSQTNGQVPFFSPAYILYSHKKRRKLKRLTAFLASTFPPVPGILTPSRGRYILRKRLLPSMNIIGLSAAFVARVLACLEKEPSLPYGPSLSLPYLTSPSLRPFPDHAPLLLNTPDLHPAFLANSRLPSHCFLFIQPGPPFTQLAPSKYPFGYLSRSSLHKFFVPLAEPYPTSVAGDLPKGKKKTPNVDDHSPLSEHRPASARTQSALAGCLTGIARQIWSCAACNNLGSHAPFILPLTFPLSTYLSSLGNLSTIYSSTRYPSTRKRDHLSNLTLHTLPYPEAD</sequence>
<dbReference type="EMBL" id="CP019475">
    <property type="protein sequence ID" value="UQC80664.1"/>
    <property type="molecule type" value="Genomic_DNA"/>
</dbReference>
<evidence type="ECO:0000313" key="2">
    <source>
        <dbReference type="EMBL" id="UQC80664.1"/>
    </source>
</evidence>
<feature type="region of interest" description="Disordered" evidence="1">
    <location>
        <begin position="325"/>
        <end position="352"/>
    </location>
</feature>
<organism evidence="2 3">
    <name type="scientific">Colletotrichum lupini</name>
    <dbReference type="NCBI Taxonomy" id="145971"/>
    <lineage>
        <taxon>Eukaryota</taxon>
        <taxon>Fungi</taxon>
        <taxon>Dikarya</taxon>
        <taxon>Ascomycota</taxon>
        <taxon>Pezizomycotina</taxon>
        <taxon>Sordariomycetes</taxon>
        <taxon>Hypocreomycetidae</taxon>
        <taxon>Glomerellales</taxon>
        <taxon>Glomerellaceae</taxon>
        <taxon>Colletotrichum</taxon>
        <taxon>Colletotrichum acutatum species complex</taxon>
    </lineage>
</organism>
<evidence type="ECO:0000313" key="3">
    <source>
        <dbReference type="Proteomes" id="UP000830671"/>
    </source>
</evidence>
<gene>
    <name evidence="2" type="ORF">CLUP02_06148</name>
</gene>
<evidence type="ECO:0000256" key="1">
    <source>
        <dbReference type="SAM" id="MobiDB-lite"/>
    </source>
</evidence>
<feature type="compositionally biased region" description="Basic and acidic residues" evidence="1">
    <location>
        <begin position="337"/>
        <end position="350"/>
    </location>
</feature>
<accession>A0A9Q8WES2</accession>
<dbReference type="KEGG" id="clup:CLUP02_06148"/>
<name>A0A9Q8WES2_9PEZI</name>
<keyword evidence="3" id="KW-1185">Reference proteome</keyword>
<dbReference type="AlphaFoldDB" id="A0A9Q8WES2"/>
<reference evidence="2" key="1">
    <citation type="journal article" date="2021" name="Mol. Plant Microbe Interact.">
        <title>Complete Genome Sequence of the Plant-Pathogenic Fungus Colletotrichum lupini.</title>
        <authorList>
            <person name="Baroncelli R."/>
            <person name="Pensec F."/>
            <person name="Da Lio D."/>
            <person name="Boufleur T."/>
            <person name="Vicente I."/>
            <person name="Sarrocco S."/>
            <person name="Picot A."/>
            <person name="Baraldi E."/>
            <person name="Sukno S."/>
            <person name="Thon M."/>
            <person name="Le Floch G."/>
        </authorList>
    </citation>
    <scope>NUCLEOTIDE SEQUENCE</scope>
    <source>
        <strain evidence="2">IMI 504893</strain>
    </source>
</reference>
<proteinExistence type="predicted"/>
<feature type="region of interest" description="Disordered" evidence="1">
    <location>
        <begin position="24"/>
        <end position="52"/>
    </location>
</feature>
<protein>
    <submittedName>
        <fullName evidence="2">Uncharacterized protein</fullName>
    </submittedName>
</protein>